<name>A0A3N9TL31_9VIBR</name>
<dbReference type="EMBL" id="RJVQ01000001">
    <property type="protein sequence ID" value="RQW64573.1"/>
    <property type="molecule type" value="Genomic_DNA"/>
</dbReference>
<feature type="chain" id="PRO_5018043496" evidence="1">
    <location>
        <begin position="22"/>
        <end position="375"/>
    </location>
</feature>
<dbReference type="OrthoDB" id="6077588at2"/>
<gene>
    <name evidence="2" type="ORF">EES38_00555</name>
</gene>
<dbReference type="Pfam" id="PF13729">
    <property type="entry name" value="TraF_2"/>
    <property type="match status" value="1"/>
</dbReference>
<organism evidence="2 3">
    <name type="scientific">Vibrio viridaestus</name>
    <dbReference type="NCBI Taxonomy" id="2487322"/>
    <lineage>
        <taxon>Bacteria</taxon>
        <taxon>Pseudomonadati</taxon>
        <taxon>Pseudomonadota</taxon>
        <taxon>Gammaproteobacteria</taxon>
        <taxon>Vibrionales</taxon>
        <taxon>Vibrionaceae</taxon>
        <taxon>Vibrio</taxon>
    </lineage>
</organism>
<proteinExistence type="predicted"/>
<evidence type="ECO:0000313" key="2">
    <source>
        <dbReference type="EMBL" id="RQW64573.1"/>
    </source>
</evidence>
<evidence type="ECO:0000313" key="3">
    <source>
        <dbReference type="Proteomes" id="UP000281112"/>
    </source>
</evidence>
<keyword evidence="1" id="KW-0732">Signal</keyword>
<dbReference type="InterPro" id="IPR032811">
    <property type="entry name" value="Put_conjugal_transfer"/>
</dbReference>
<comment type="caution">
    <text evidence="2">The sequence shown here is derived from an EMBL/GenBank/DDBJ whole genome shotgun (WGS) entry which is preliminary data.</text>
</comment>
<dbReference type="Proteomes" id="UP000281112">
    <property type="component" value="Unassembled WGS sequence"/>
</dbReference>
<dbReference type="Gene3D" id="2.40.160.60">
    <property type="entry name" value="Outer membrane protein transport protein (OMPP1/FadL/TodX)"/>
    <property type="match status" value="1"/>
</dbReference>
<reference evidence="2 3" key="1">
    <citation type="submission" date="2018-11" db="EMBL/GenBank/DDBJ databases">
        <title>Vibrio LJC006 sp. nov., isolated from seawater during the bloom of the enteromorpha.</title>
        <authorList>
            <person name="Liang J."/>
        </authorList>
    </citation>
    <scope>NUCLEOTIDE SEQUENCE [LARGE SCALE GENOMIC DNA]</scope>
    <source>
        <strain evidence="2 3">LJC006</strain>
    </source>
</reference>
<protein>
    <submittedName>
        <fullName evidence="2">Type IX secretion system membrane protein PorP/SprF</fullName>
    </submittedName>
</protein>
<feature type="signal peptide" evidence="1">
    <location>
        <begin position="1"/>
        <end position="21"/>
    </location>
</feature>
<dbReference type="AlphaFoldDB" id="A0A3N9TL31"/>
<sequence length="375" mass="40544">MNNLSIIAVSVSLGIVLPVNAANWVSDARGGGMGNTGVTSADYLLAPFYNPALVSVYRNSDDFGLLLPAVNINVRDQDDTLSVVDDLQDAIDRYEATNNASTLNQIDGYLDDLSNNRPLNANAGVGIAIAVPNETLSVNVFGRGYAELEASTDISNSADPETRYQQSRIDVKAFGYSEFGVALAKQFMLYDQTVAIGVSPKIQQMKTYQDSATVEDYNLDDYDESEVKKNAANLDVGAVLLMNEFRVGVAIKDLFSKTINTYDNTDSYKLDTQVTLSGSYVSDFFTAALDVDATKQKRFSGSYDDTQFIRLGVEANAWGWAQLRAGYEIDMENTIDNSVTLGLGISPGDVVSFDISVSGADEHQLGAAANLAFTF</sequence>
<keyword evidence="3" id="KW-1185">Reference proteome</keyword>
<accession>A0A3N9TL31</accession>
<dbReference type="RefSeq" id="WP_124935225.1">
    <property type="nucleotide sequence ID" value="NZ_RJVQ01000001.1"/>
</dbReference>
<evidence type="ECO:0000256" key="1">
    <source>
        <dbReference type="SAM" id="SignalP"/>
    </source>
</evidence>